<dbReference type="AlphaFoldDB" id="A0A3N4IUS5"/>
<protein>
    <submittedName>
        <fullName evidence="2">Uncharacterized protein</fullName>
    </submittedName>
</protein>
<proteinExistence type="predicted"/>
<keyword evidence="1" id="KW-1133">Transmembrane helix</keyword>
<evidence type="ECO:0000313" key="3">
    <source>
        <dbReference type="Proteomes" id="UP000276215"/>
    </source>
</evidence>
<name>A0A3N4IUS5_9PEZI</name>
<feature type="transmembrane region" description="Helical" evidence="1">
    <location>
        <begin position="132"/>
        <end position="153"/>
    </location>
</feature>
<evidence type="ECO:0000313" key="2">
    <source>
        <dbReference type="EMBL" id="RPA89933.1"/>
    </source>
</evidence>
<keyword evidence="1" id="KW-0472">Membrane</keyword>
<reference evidence="2 3" key="1">
    <citation type="journal article" date="2018" name="Nat. Ecol. Evol.">
        <title>Pezizomycetes genomes reveal the molecular basis of ectomycorrhizal truffle lifestyle.</title>
        <authorList>
            <person name="Murat C."/>
            <person name="Payen T."/>
            <person name="Noel B."/>
            <person name="Kuo A."/>
            <person name="Morin E."/>
            <person name="Chen J."/>
            <person name="Kohler A."/>
            <person name="Krizsan K."/>
            <person name="Balestrini R."/>
            <person name="Da Silva C."/>
            <person name="Montanini B."/>
            <person name="Hainaut M."/>
            <person name="Levati E."/>
            <person name="Barry K.W."/>
            <person name="Belfiori B."/>
            <person name="Cichocki N."/>
            <person name="Clum A."/>
            <person name="Dockter R.B."/>
            <person name="Fauchery L."/>
            <person name="Guy J."/>
            <person name="Iotti M."/>
            <person name="Le Tacon F."/>
            <person name="Lindquist E.A."/>
            <person name="Lipzen A."/>
            <person name="Malagnac F."/>
            <person name="Mello A."/>
            <person name="Molinier V."/>
            <person name="Miyauchi S."/>
            <person name="Poulain J."/>
            <person name="Riccioni C."/>
            <person name="Rubini A."/>
            <person name="Sitrit Y."/>
            <person name="Splivallo R."/>
            <person name="Traeger S."/>
            <person name="Wang M."/>
            <person name="Zifcakova L."/>
            <person name="Wipf D."/>
            <person name="Zambonelli A."/>
            <person name="Paolocci F."/>
            <person name="Nowrousian M."/>
            <person name="Ottonello S."/>
            <person name="Baldrian P."/>
            <person name="Spatafora J.W."/>
            <person name="Henrissat B."/>
            <person name="Nagy L.G."/>
            <person name="Aury J.M."/>
            <person name="Wincker P."/>
            <person name="Grigoriev I.V."/>
            <person name="Bonfante P."/>
            <person name="Martin F.M."/>
        </authorList>
    </citation>
    <scope>NUCLEOTIDE SEQUENCE [LARGE SCALE GENOMIC DNA]</scope>
    <source>
        <strain evidence="2 3">120613-1</strain>
    </source>
</reference>
<keyword evidence="3" id="KW-1185">Reference proteome</keyword>
<organism evidence="2 3">
    <name type="scientific">Choiromyces venosus 120613-1</name>
    <dbReference type="NCBI Taxonomy" id="1336337"/>
    <lineage>
        <taxon>Eukaryota</taxon>
        <taxon>Fungi</taxon>
        <taxon>Dikarya</taxon>
        <taxon>Ascomycota</taxon>
        <taxon>Pezizomycotina</taxon>
        <taxon>Pezizomycetes</taxon>
        <taxon>Pezizales</taxon>
        <taxon>Tuberaceae</taxon>
        <taxon>Choiromyces</taxon>
    </lineage>
</organism>
<keyword evidence="1" id="KW-0812">Transmembrane</keyword>
<dbReference type="EMBL" id="ML120549">
    <property type="protein sequence ID" value="RPA89933.1"/>
    <property type="molecule type" value="Genomic_DNA"/>
</dbReference>
<accession>A0A3N4IUS5</accession>
<gene>
    <name evidence="2" type="ORF">L873DRAFT_515215</name>
</gene>
<sequence>MALTPKKHHPHLGTLFGAFRQPWCGRTNPEALAAQAGHTSLWCGSTTSEVLAYPQAPAILGIGGGCFSRLRKEGRSGGVIWGVVKNRVSPGYNPRPVYAPVHPLSVAEHPRRRIEPVDTLGGMVGCRGGFLLWWRFCGTVGGLLMFMIVFVAGGQEVDFF</sequence>
<dbReference type="Proteomes" id="UP000276215">
    <property type="component" value="Unassembled WGS sequence"/>
</dbReference>
<evidence type="ECO:0000256" key="1">
    <source>
        <dbReference type="SAM" id="Phobius"/>
    </source>
</evidence>